<reference evidence="2" key="1">
    <citation type="journal article" date="2023" name="Science">
        <title>Genome structures resolve the early diversification of teleost fishes.</title>
        <authorList>
            <person name="Parey E."/>
            <person name="Louis A."/>
            <person name="Montfort J."/>
            <person name="Bouchez O."/>
            <person name="Roques C."/>
            <person name="Iampietro C."/>
            <person name="Lluch J."/>
            <person name="Castinel A."/>
            <person name="Donnadieu C."/>
            <person name="Desvignes T."/>
            <person name="Floi Bucao C."/>
            <person name="Jouanno E."/>
            <person name="Wen M."/>
            <person name="Mejri S."/>
            <person name="Dirks R."/>
            <person name="Jansen H."/>
            <person name="Henkel C."/>
            <person name="Chen W.J."/>
            <person name="Zahm M."/>
            <person name="Cabau C."/>
            <person name="Klopp C."/>
            <person name="Thompson A.W."/>
            <person name="Robinson-Rechavi M."/>
            <person name="Braasch I."/>
            <person name="Lecointre G."/>
            <person name="Bobe J."/>
            <person name="Postlethwait J.H."/>
            <person name="Berthelot C."/>
            <person name="Roest Crollius H."/>
            <person name="Guiguen Y."/>
        </authorList>
    </citation>
    <scope>NUCLEOTIDE SEQUENCE</scope>
    <source>
        <strain evidence="2">NC1722</strain>
    </source>
</reference>
<comment type="caution">
    <text evidence="2">The sequence shown here is derived from an EMBL/GenBank/DDBJ whole genome shotgun (WGS) entry which is preliminary data.</text>
</comment>
<accession>A0AAD7WF39</accession>
<dbReference type="EMBL" id="JAINUG010000135">
    <property type="protein sequence ID" value="KAJ8393629.1"/>
    <property type="molecule type" value="Genomic_DNA"/>
</dbReference>
<name>A0AAD7WF39_9TELE</name>
<evidence type="ECO:0000313" key="2">
    <source>
        <dbReference type="EMBL" id="KAJ8393629.1"/>
    </source>
</evidence>
<dbReference type="AlphaFoldDB" id="A0AAD7WF39"/>
<proteinExistence type="predicted"/>
<feature type="compositionally biased region" description="Polar residues" evidence="1">
    <location>
        <begin position="84"/>
        <end position="98"/>
    </location>
</feature>
<evidence type="ECO:0000256" key="1">
    <source>
        <dbReference type="SAM" id="MobiDB-lite"/>
    </source>
</evidence>
<dbReference type="Proteomes" id="UP001221898">
    <property type="component" value="Unassembled WGS sequence"/>
</dbReference>
<keyword evidence="3" id="KW-1185">Reference proteome</keyword>
<organism evidence="2 3">
    <name type="scientific">Aldrovandia affinis</name>
    <dbReference type="NCBI Taxonomy" id="143900"/>
    <lineage>
        <taxon>Eukaryota</taxon>
        <taxon>Metazoa</taxon>
        <taxon>Chordata</taxon>
        <taxon>Craniata</taxon>
        <taxon>Vertebrata</taxon>
        <taxon>Euteleostomi</taxon>
        <taxon>Actinopterygii</taxon>
        <taxon>Neopterygii</taxon>
        <taxon>Teleostei</taxon>
        <taxon>Notacanthiformes</taxon>
        <taxon>Halosauridae</taxon>
        <taxon>Aldrovandia</taxon>
    </lineage>
</organism>
<sequence length="193" mass="21107">MGEDKGMQPSFRDILLQSAEPTNLSAMFPLQARETGPYSMNLFEFPRISGRVLGIKEDMLYRPKIKCTEQGVPSNEGGRGLDSPGSTLRTSPQTTGSRVTKRGRPLHSQCAVIYGCRGRRHVGAHVATPRRPRRCCAGGHYRRRITMDEIASRLSSAISASQDASGHGGLRRGLIYGRPPGALVVKEWSTNAD</sequence>
<feature type="region of interest" description="Disordered" evidence="1">
    <location>
        <begin position="69"/>
        <end position="102"/>
    </location>
</feature>
<gene>
    <name evidence="2" type="ORF">AAFF_G00058480</name>
</gene>
<evidence type="ECO:0000313" key="3">
    <source>
        <dbReference type="Proteomes" id="UP001221898"/>
    </source>
</evidence>
<protein>
    <submittedName>
        <fullName evidence="2">Uncharacterized protein</fullName>
    </submittedName>
</protein>